<sequence length="246" mass="25202">MIRRVPYAALLVALSPAILLTACSGGKDSAAEKPAGDEDPGLSGALGDQITVDPDLVGQNEAANAATTRPASNALPPEARGAQAIALARTDAQQMVGGASRMKVVPQAETVAGQLPASATLTAAARAAASPAGQGDCAKKARYTMQWAAKLPETFPVYPRGSVQEAAGTDEGRCSLRVVNFQTAVPLTDVLNFYYTRAANAGFSAQHVRDGREDVLGGVKGASSYVVYARKLEGGTTEVDLITSGG</sequence>
<evidence type="ECO:0000256" key="1">
    <source>
        <dbReference type="SAM" id="MobiDB-lite"/>
    </source>
</evidence>
<dbReference type="Proteomes" id="UP000284395">
    <property type="component" value="Unassembled WGS sequence"/>
</dbReference>
<dbReference type="RefSeq" id="WP_120324500.1">
    <property type="nucleotide sequence ID" value="NZ_RAPF01000004.1"/>
</dbReference>
<accession>A0A420EJV9</accession>
<feature type="chain" id="PRO_5019029126" description="Lipoprotein" evidence="2">
    <location>
        <begin position="22"/>
        <end position="246"/>
    </location>
</feature>
<dbReference type="EMBL" id="RAPF01000004">
    <property type="protein sequence ID" value="RKF21002.1"/>
    <property type="molecule type" value="Genomic_DNA"/>
</dbReference>
<feature type="region of interest" description="Disordered" evidence="1">
    <location>
        <begin position="26"/>
        <end position="46"/>
    </location>
</feature>
<reference evidence="3 4" key="1">
    <citation type="submission" date="2018-09" db="EMBL/GenBank/DDBJ databases">
        <title>Altererythrobacter spongiae sp. nov., isolated from a marine sponge.</title>
        <authorList>
            <person name="Zhuang L."/>
            <person name="Luo L."/>
        </authorList>
    </citation>
    <scope>NUCLEOTIDE SEQUENCE [LARGE SCALE GENOMIC DNA]</scope>
    <source>
        <strain evidence="3 4">HN-Y73</strain>
    </source>
</reference>
<dbReference type="AlphaFoldDB" id="A0A420EJV9"/>
<evidence type="ECO:0000313" key="4">
    <source>
        <dbReference type="Proteomes" id="UP000284395"/>
    </source>
</evidence>
<comment type="caution">
    <text evidence="3">The sequence shown here is derived from an EMBL/GenBank/DDBJ whole genome shotgun (WGS) entry which is preliminary data.</text>
</comment>
<dbReference type="OrthoDB" id="7405225at2"/>
<evidence type="ECO:0000313" key="3">
    <source>
        <dbReference type="EMBL" id="RKF21002.1"/>
    </source>
</evidence>
<evidence type="ECO:0008006" key="5">
    <source>
        <dbReference type="Google" id="ProtNLM"/>
    </source>
</evidence>
<feature type="signal peptide" evidence="2">
    <location>
        <begin position="1"/>
        <end position="21"/>
    </location>
</feature>
<keyword evidence="2" id="KW-0732">Signal</keyword>
<protein>
    <recommendedName>
        <fullName evidence="5">Lipoprotein</fullName>
    </recommendedName>
</protein>
<dbReference type="PROSITE" id="PS51257">
    <property type="entry name" value="PROKAR_LIPOPROTEIN"/>
    <property type="match status" value="1"/>
</dbReference>
<proteinExistence type="predicted"/>
<keyword evidence="4" id="KW-1185">Reference proteome</keyword>
<name>A0A420EJV9_9SPHN</name>
<gene>
    <name evidence="3" type="ORF">D6851_08605</name>
</gene>
<organism evidence="3 4">
    <name type="scientific">Altericroceibacterium spongiae</name>
    <dbReference type="NCBI Taxonomy" id="2320269"/>
    <lineage>
        <taxon>Bacteria</taxon>
        <taxon>Pseudomonadati</taxon>
        <taxon>Pseudomonadota</taxon>
        <taxon>Alphaproteobacteria</taxon>
        <taxon>Sphingomonadales</taxon>
        <taxon>Erythrobacteraceae</taxon>
        <taxon>Altericroceibacterium</taxon>
    </lineage>
</organism>
<evidence type="ECO:0000256" key="2">
    <source>
        <dbReference type="SAM" id="SignalP"/>
    </source>
</evidence>